<dbReference type="OMA" id="VWLANHV"/>
<dbReference type="InterPro" id="IPR032867">
    <property type="entry name" value="DYW_dom"/>
</dbReference>
<evidence type="ECO:0000256" key="1">
    <source>
        <dbReference type="ARBA" id="ARBA00006643"/>
    </source>
</evidence>
<reference evidence="3 4" key="1">
    <citation type="journal article" date="2013" name="Nat. Genet.">
        <title>The high-quality draft genome of peach (Prunus persica) identifies unique patterns of genetic diversity, domestication and genome evolution.</title>
        <authorList>
            <consortium name="International Peach Genome Initiative"/>
            <person name="Verde I."/>
            <person name="Abbott A.G."/>
            <person name="Scalabrin S."/>
            <person name="Jung S."/>
            <person name="Shu S."/>
            <person name="Marroni F."/>
            <person name="Zhebentyayeva T."/>
            <person name="Dettori M.T."/>
            <person name="Grimwood J."/>
            <person name="Cattonaro F."/>
            <person name="Zuccolo A."/>
            <person name="Rossini L."/>
            <person name="Jenkins J."/>
            <person name="Vendramin E."/>
            <person name="Meisel L.A."/>
            <person name="Decroocq V."/>
            <person name="Sosinski B."/>
            <person name="Prochnik S."/>
            <person name="Mitros T."/>
            <person name="Policriti A."/>
            <person name="Cipriani G."/>
            <person name="Dondini L."/>
            <person name="Ficklin S."/>
            <person name="Goodstein D.M."/>
            <person name="Xuan P."/>
            <person name="Del Fabbro C."/>
            <person name="Aramini V."/>
            <person name="Copetti D."/>
            <person name="Gonzalez S."/>
            <person name="Horner D.S."/>
            <person name="Falchi R."/>
            <person name="Lucas S."/>
            <person name="Mica E."/>
            <person name="Maldonado J."/>
            <person name="Lazzari B."/>
            <person name="Bielenberg D."/>
            <person name="Pirona R."/>
            <person name="Miculan M."/>
            <person name="Barakat A."/>
            <person name="Testolin R."/>
            <person name="Stella A."/>
            <person name="Tartarini S."/>
            <person name="Tonutti P."/>
            <person name="Arus P."/>
            <person name="Orellana A."/>
            <person name="Wells C."/>
            <person name="Main D."/>
            <person name="Vizzotto G."/>
            <person name="Silva H."/>
            <person name="Salamini F."/>
            <person name="Schmutz J."/>
            <person name="Morgante M."/>
            <person name="Rokhsar D.S."/>
        </authorList>
    </citation>
    <scope>NUCLEOTIDE SEQUENCE [LARGE SCALE GENOMIC DNA]</scope>
    <source>
        <strain evidence="4">cv. Nemared</strain>
    </source>
</reference>
<dbReference type="STRING" id="3760.M5W016"/>
<dbReference type="EMBL" id="CM007653">
    <property type="protein sequence ID" value="ONI17111.1"/>
    <property type="molecule type" value="Genomic_DNA"/>
</dbReference>
<feature type="domain" description="DYW" evidence="2">
    <location>
        <begin position="40"/>
        <end position="107"/>
    </location>
</feature>
<dbReference type="eggNOG" id="KOG4197">
    <property type="taxonomic scope" value="Eukaryota"/>
</dbReference>
<dbReference type="Proteomes" id="UP000006882">
    <property type="component" value="Chromosome G3"/>
</dbReference>
<evidence type="ECO:0000259" key="2">
    <source>
        <dbReference type="Pfam" id="PF14432"/>
    </source>
</evidence>
<evidence type="ECO:0000313" key="3">
    <source>
        <dbReference type="EMBL" id="ONI17111.1"/>
    </source>
</evidence>
<dbReference type="Pfam" id="PF14432">
    <property type="entry name" value="DYW_deaminase"/>
    <property type="match status" value="1"/>
</dbReference>
<proteinExistence type="inferred from homology"/>
<sequence>MLICFFLGAFSPRKATIICILLLCLYALRVWLANHVYAKAGRWDVAFGLLNNPPRTSIRVVNNLQICRDCHSAMKLISQAYNREIVIRDNYRFHRFVDGNCSCKDYW</sequence>
<name>M5W016_PRUPE</name>
<accession>M5W016</accession>
<evidence type="ECO:0000313" key="4">
    <source>
        <dbReference type="Proteomes" id="UP000006882"/>
    </source>
</evidence>
<dbReference type="HOGENOM" id="CLU_2214543_0_0_1"/>
<comment type="similarity">
    <text evidence="1">Belongs to the PPR family. PCMP-H subfamily.</text>
</comment>
<dbReference type="Gramene" id="ONI17111">
    <property type="protein sequence ID" value="ONI17111"/>
    <property type="gene ID" value="PRUPE_3G138300"/>
</dbReference>
<organism evidence="3 4">
    <name type="scientific">Prunus persica</name>
    <name type="common">Peach</name>
    <name type="synonym">Amygdalus persica</name>
    <dbReference type="NCBI Taxonomy" id="3760"/>
    <lineage>
        <taxon>Eukaryota</taxon>
        <taxon>Viridiplantae</taxon>
        <taxon>Streptophyta</taxon>
        <taxon>Embryophyta</taxon>
        <taxon>Tracheophyta</taxon>
        <taxon>Spermatophyta</taxon>
        <taxon>Magnoliopsida</taxon>
        <taxon>eudicotyledons</taxon>
        <taxon>Gunneridae</taxon>
        <taxon>Pentapetalae</taxon>
        <taxon>rosids</taxon>
        <taxon>fabids</taxon>
        <taxon>Rosales</taxon>
        <taxon>Rosaceae</taxon>
        <taxon>Amygdaloideae</taxon>
        <taxon>Amygdaleae</taxon>
        <taxon>Prunus</taxon>
    </lineage>
</organism>
<keyword evidence="4" id="KW-1185">Reference proteome</keyword>
<gene>
    <name evidence="3" type="ORF">PRUPE_3G138300</name>
</gene>
<dbReference type="GO" id="GO:0008270">
    <property type="term" value="F:zinc ion binding"/>
    <property type="evidence" value="ECO:0007669"/>
    <property type="project" value="InterPro"/>
</dbReference>
<dbReference type="AlphaFoldDB" id="M5W016"/>
<protein>
    <recommendedName>
        <fullName evidence="2">DYW domain-containing protein</fullName>
    </recommendedName>
</protein>